<proteinExistence type="inferred from homology"/>
<dbReference type="SUPFAM" id="SSF53623">
    <property type="entry name" value="MurD-like peptide ligases, catalytic domain"/>
    <property type="match status" value="1"/>
</dbReference>
<dbReference type="Proteomes" id="UP000236161">
    <property type="component" value="Unassembled WGS sequence"/>
</dbReference>
<feature type="domain" description="Mur ligase C-terminal" evidence="3">
    <location>
        <begin position="418"/>
        <end position="459"/>
    </location>
</feature>
<protein>
    <recommendedName>
        <fullName evidence="7">UDP-N-acetylmuramoyl-L-alanyl-D-glutamate--2,6-diaminopimelate ligase</fullName>
    </recommendedName>
</protein>
<dbReference type="InterPro" id="IPR005761">
    <property type="entry name" value="UDP-N-AcMur-Glu-dNH2Pim_ligase"/>
</dbReference>
<evidence type="ECO:0000256" key="1">
    <source>
        <dbReference type="ARBA" id="ARBA00005898"/>
    </source>
</evidence>
<evidence type="ECO:0000313" key="5">
    <source>
        <dbReference type="EMBL" id="PKA47385.1"/>
    </source>
</evidence>
<dbReference type="STRING" id="1088818.A0A2H9ZVQ0"/>
<feature type="domain" description="Mur ligase N-terminal catalytic" evidence="2">
    <location>
        <begin position="101"/>
        <end position="161"/>
    </location>
</feature>
<evidence type="ECO:0000259" key="3">
    <source>
        <dbReference type="Pfam" id="PF02875"/>
    </source>
</evidence>
<keyword evidence="6" id="KW-1185">Reference proteome</keyword>
<sequence>MALSAFSLIPLSKPTSIPLLSFRRPIPIHAAARELREGLATEKLDSDNPAGMHRAITLKSLEERQPERVRIAENGFRMALGDLLKQSRVLPLCIFGDLAVEITGIENDSRKVSPGDLFVCCTGYKTDGHLFINDAITRGAVVVIASRNIELDGILGCGALVIVEEVNSFLPHLAANFYGNPSERTTVIGVTGTNGKTTTAHLVRGIYVAMGVKTGMLGTVGYHAHEEIQLEVPNTTPDAVTVQKLMAKMVRNGTEAVVMEASSHGLALGRCDAIDFDVAVFTNLTRDHYDFHVTEEDYRNSKAKLFSGMVDPNCHCKVVNIDDPNAYFFAAQGNENVPVVTYAMENGDADVFPLNVELSLRKTAVSVKTPKGNLQISTCLIGRHNVYNILAAVAVGIGISAMLEEIKEGIERVEAVSGRFELINENQPFGVIVDFAHTPDALSRLLDAVRELGALRIITGMLHFFPSFMQIIVLHSFPSLINWTYTIFY</sequence>
<dbReference type="GO" id="GO:0005737">
    <property type="term" value="C:cytoplasm"/>
    <property type="evidence" value="ECO:0007669"/>
    <property type="project" value="InterPro"/>
</dbReference>
<evidence type="ECO:0000259" key="2">
    <source>
        <dbReference type="Pfam" id="PF01225"/>
    </source>
</evidence>
<dbReference type="InterPro" id="IPR013221">
    <property type="entry name" value="Mur_ligase_cen"/>
</dbReference>
<dbReference type="NCBIfam" id="TIGR01085">
    <property type="entry name" value="murE"/>
    <property type="match status" value="1"/>
</dbReference>
<dbReference type="EMBL" id="KZ453373">
    <property type="protein sequence ID" value="PKA47385.1"/>
    <property type="molecule type" value="Genomic_DNA"/>
</dbReference>
<dbReference type="Gene3D" id="3.40.1190.10">
    <property type="entry name" value="Mur-like, catalytic domain"/>
    <property type="match status" value="1"/>
</dbReference>
<dbReference type="SUPFAM" id="SSF63418">
    <property type="entry name" value="MurE/MurF N-terminal domain"/>
    <property type="match status" value="1"/>
</dbReference>
<feature type="domain" description="Mur ligase central" evidence="4">
    <location>
        <begin position="190"/>
        <end position="395"/>
    </location>
</feature>
<dbReference type="PANTHER" id="PTHR23135">
    <property type="entry name" value="MUR LIGASE FAMILY MEMBER"/>
    <property type="match status" value="1"/>
</dbReference>
<organism evidence="5 6">
    <name type="scientific">Apostasia shenzhenica</name>
    <dbReference type="NCBI Taxonomy" id="1088818"/>
    <lineage>
        <taxon>Eukaryota</taxon>
        <taxon>Viridiplantae</taxon>
        <taxon>Streptophyta</taxon>
        <taxon>Embryophyta</taxon>
        <taxon>Tracheophyta</taxon>
        <taxon>Spermatophyta</taxon>
        <taxon>Magnoliopsida</taxon>
        <taxon>Liliopsida</taxon>
        <taxon>Asparagales</taxon>
        <taxon>Orchidaceae</taxon>
        <taxon>Apostasioideae</taxon>
        <taxon>Apostasia</taxon>
    </lineage>
</organism>
<comment type="similarity">
    <text evidence="1">Belongs to the MurCDEF family. MurE subfamily.</text>
</comment>
<dbReference type="GO" id="GO:0008360">
    <property type="term" value="P:regulation of cell shape"/>
    <property type="evidence" value="ECO:0007669"/>
    <property type="project" value="InterPro"/>
</dbReference>
<dbReference type="AlphaFoldDB" id="A0A2H9ZVQ0"/>
<dbReference type="OrthoDB" id="533138at2759"/>
<dbReference type="InterPro" id="IPR000713">
    <property type="entry name" value="Mur_ligase_N"/>
</dbReference>
<evidence type="ECO:0008006" key="7">
    <source>
        <dbReference type="Google" id="ProtNLM"/>
    </source>
</evidence>
<dbReference type="InterPro" id="IPR004101">
    <property type="entry name" value="Mur_ligase_C"/>
</dbReference>
<evidence type="ECO:0000313" key="6">
    <source>
        <dbReference type="Proteomes" id="UP000236161"/>
    </source>
</evidence>
<dbReference type="PANTHER" id="PTHR23135:SF4">
    <property type="entry name" value="UDP-N-ACETYLMURAMOYL-L-ALANYL-D-GLUTAMATE--2,6-DIAMINOPIMELATE LIGASE MURE HOMOLOG, CHLOROPLASTIC"/>
    <property type="match status" value="1"/>
</dbReference>
<dbReference type="Gene3D" id="3.90.190.20">
    <property type="entry name" value="Mur ligase, C-terminal domain"/>
    <property type="match status" value="1"/>
</dbReference>
<dbReference type="Pfam" id="PF02875">
    <property type="entry name" value="Mur_ligase_C"/>
    <property type="match status" value="1"/>
</dbReference>
<dbReference type="Pfam" id="PF08245">
    <property type="entry name" value="Mur_ligase_M"/>
    <property type="match status" value="1"/>
</dbReference>
<dbReference type="Pfam" id="PF01225">
    <property type="entry name" value="Mur_ligase"/>
    <property type="match status" value="1"/>
</dbReference>
<gene>
    <name evidence="5" type="ORF">AXF42_Ash021516</name>
</gene>
<reference evidence="5 6" key="1">
    <citation type="journal article" date="2017" name="Nature">
        <title>The Apostasia genome and the evolution of orchids.</title>
        <authorList>
            <person name="Zhang G.Q."/>
            <person name="Liu K.W."/>
            <person name="Li Z."/>
            <person name="Lohaus R."/>
            <person name="Hsiao Y.Y."/>
            <person name="Niu S.C."/>
            <person name="Wang J.Y."/>
            <person name="Lin Y.C."/>
            <person name="Xu Q."/>
            <person name="Chen L.J."/>
            <person name="Yoshida K."/>
            <person name="Fujiwara S."/>
            <person name="Wang Z.W."/>
            <person name="Zhang Y.Q."/>
            <person name="Mitsuda N."/>
            <person name="Wang M."/>
            <person name="Liu G.H."/>
            <person name="Pecoraro L."/>
            <person name="Huang H.X."/>
            <person name="Xiao X.J."/>
            <person name="Lin M."/>
            <person name="Wu X.Y."/>
            <person name="Wu W.L."/>
            <person name="Chen Y.Y."/>
            <person name="Chang S.B."/>
            <person name="Sakamoto S."/>
            <person name="Ohme-Takagi M."/>
            <person name="Yagi M."/>
            <person name="Zeng S.J."/>
            <person name="Shen C.Y."/>
            <person name="Yeh C.M."/>
            <person name="Luo Y.B."/>
            <person name="Tsai W.C."/>
            <person name="Van de Peer Y."/>
            <person name="Liu Z.J."/>
        </authorList>
    </citation>
    <scope>NUCLEOTIDE SEQUENCE [LARGE SCALE GENOMIC DNA]</scope>
    <source>
        <strain evidence="6">cv. Shenzhen</strain>
        <tissue evidence="5">Stem</tissue>
    </source>
</reference>
<dbReference type="InterPro" id="IPR036615">
    <property type="entry name" value="Mur_ligase_C_dom_sf"/>
</dbReference>
<dbReference type="GO" id="GO:0051301">
    <property type="term" value="P:cell division"/>
    <property type="evidence" value="ECO:0007669"/>
    <property type="project" value="InterPro"/>
</dbReference>
<accession>A0A2H9ZVQ0</accession>
<dbReference type="InterPro" id="IPR035911">
    <property type="entry name" value="MurE/MurF_N"/>
</dbReference>
<name>A0A2H9ZVQ0_9ASPA</name>
<dbReference type="Gene3D" id="3.40.1390.10">
    <property type="entry name" value="MurE/MurF, N-terminal domain"/>
    <property type="match status" value="1"/>
</dbReference>
<dbReference type="GO" id="GO:0005524">
    <property type="term" value="F:ATP binding"/>
    <property type="evidence" value="ECO:0007669"/>
    <property type="project" value="InterPro"/>
</dbReference>
<evidence type="ECO:0000259" key="4">
    <source>
        <dbReference type="Pfam" id="PF08245"/>
    </source>
</evidence>
<dbReference type="SUPFAM" id="SSF53244">
    <property type="entry name" value="MurD-like peptide ligases, peptide-binding domain"/>
    <property type="match status" value="1"/>
</dbReference>
<dbReference type="GO" id="GO:0016881">
    <property type="term" value="F:acid-amino acid ligase activity"/>
    <property type="evidence" value="ECO:0007669"/>
    <property type="project" value="InterPro"/>
</dbReference>
<dbReference type="InterPro" id="IPR036565">
    <property type="entry name" value="Mur-like_cat_sf"/>
</dbReference>